<feature type="domain" description="Glycosyl transferase family 1" evidence="1">
    <location>
        <begin position="216"/>
        <end position="380"/>
    </location>
</feature>
<proteinExistence type="predicted"/>
<sequence length="403" mass="45444">MKIAFIHPRYPFSDGTGATYSATQIVRGLSAAGHDVCVYCPSEPDDRVQDSNLELRYLTGNSNHPHTMTRLNRELSSRKDEFYEFDIVHSYLMRLMPSVGKIGRETDTGTVVTLNAYGGVCAKNDLRYRDETQCERKSTSRCLNCILRSGRDTDTSYLYETASQAFSLRLINRSEHVLQHINAYQALTSHVKNIYTDFGFDGNKIVEIPNILDKKFDIAHEGDFNRPFKLLYVGYLKQSKGVDRLPEIVSKINKNSENEFELTIVGDGELRQSIKQECSRRGLTDVVEFTGQIPNEELPAVYAKHDIFLYPGRWDEPFGRIFLEAMATGTPVVTTDTGSVTEIIGGAGIVTEQSITALVEAVISITDNSELQCRSEEGKKKVDDYKRISVIPQFENLYKSIID</sequence>
<organism evidence="3 4">
    <name type="scientific">Halosegnis longus</name>
    <dbReference type="NCBI Taxonomy" id="2216012"/>
    <lineage>
        <taxon>Archaea</taxon>
        <taxon>Methanobacteriati</taxon>
        <taxon>Methanobacteriota</taxon>
        <taxon>Stenosarchaea group</taxon>
        <taxon>Halobacteria</taxon>
        <taxon>Halobacteriales</taxon>
        <taxon>Natronomonadaceae</taxon>
        <taxon>Halosegnis</taxon>
    </lineage>
</organism>
<dbReference type="PANTHER" id="PTHR45947">
    <property type="entry name" value="SULFOQUINOVOSYL TRANSFERASE SQD2"/>
    <property type="match status" value="1"/>
</dbReference>
<dbReference type="InterPro" id="IPR050194">
    <property type="entry name" value="Glycosyltransferase_grp1"/>
</dbReference>
<protein>
    <submittedName>
        <fullName evidence="3">Glycosyltransferase family 1 protein</fullName>
    </submittedName>
</protein>
<dbReference type="Gene3D" id="3.40.50.2000">
    <property type="entry name" value="Glycogen Phosphorylase B"/>
    <property type="match status" value="2"/>
</dbReference>
<feature type="domain" description="Glycosyltransferase subfamily 4-like N-terminal" evidence="2">
    <location>
        <begin position="17"/>
        <end position="213"/>
    </location>
</feature>
<dbReference type="PANTHER" id="PTHR45947:SF3">
    <property type="entry name" value="SULFOQUINOVOSYL TRANSFERASE SQD2"/>
    <property type="match status" value="1"/>
</dbReference>
<dbReference type="SUPFAM" id="SSF53756">
    <property type="entry name" value="UDP-Glycosyltransferase/glycogen phosphorylase"/>
    <property type="match status" value="1"/>
</dbReference>
<keyword evidence="4" id="KW-1185">Reference proteome</keyword>
<dbReference type="InterPro" id="IPR001296">
    <property type="entry name" value="Glyco_trans_1"/>
</dbReference>
<evidence type="ECO:0000259" key="2">
    <source>
        <dbReference type="Pfam" id="PF13439"/>
    </source>
</evidence>
<accession>A0AAJ4RAB4</accession>
<dbReference type="Pfam" id="PF00534">
    <property type="entry name" value="Glycos_transf_1"/>
    <property type="match status" value="1"/>
</dbReference>
<evidence type="ECO:0000259" key="1">
    <source>
        <dbReference type="Pfam" id="PF00534"/>
    </source>
</evidence>
<comment type="caution">
    <text evidence="3">The sequence shown here is derived from an EMBL/GenBank/DDBJ whole genome shotgun (WGS) entry which is preliminary data.</text>
</comment>
<dbReference type="Pfam" id="PF13439">
    <property type="entry name" value="Glyco_transf_4"/>
    <property type="match status" value="1"/>
</dbReference>
<evidence type="ECO:0000313" key="3">
    <source>
        <dbReference type="EMBL" id="RNJ27092.1"/>
    </source>
</evidence>
<reference evidence="3 4" key="1">
    <citation type="submission" date="2018-11" db="EMBL/GenBank/DDBJ databases">
        <title>Genome sequences of Natronomonas sp. CBA1133.</title>
        <authorList>
            <person name="Roh S.W."/>
            <person name="Cha I.-T."/>
        </authorList>
    </citation>
    <scope>NUCLEOTIDE SEQUENCE [LARGE SCALE GENOMIC DNA]</scope>
    <source>
        <strain evidence="3 4">CBA1133</strain>
    </source>
</reference>
<dbReference type="AlphaFoldDB" id="A0AAJ4RAB4"/>
<dbReference type="GO" id="GO:0016757">
    <property type="term" value="F:glycosyltransferase activity"/>
    <property type="evidence" value="ECO:0007669"/>
    <property type="project" value="InterPro"/>
</dbReference>
<dbReference type="RefSeq" id="WP_123124385.1">
    <property type="nucleotide sequence ID" value="NZ_RJJC01000001.1"/>
</dbReference>
<dbReference type="InterPro" id="IPR028098">
    <property type="entry name" value="Glyco_trans_4-like_N"/>
</dbReference>
<dbReference type="CDD" id="cd03801">
    <property type="entry name" value="GT4_PimA-like"/>
    <property type="match status" value="1"/>
</dbReference>
<dbReference type="EMBL" id="RJJC01000001">
    <property type="protein sequence ID" value="RNJ27092.1"/>
    <property type="molecule type" value="Genomic_DNA"/>
</dbReference>
<evidence type="ECO:0000313" key="4">
    <source>
        <dbReference type="Proteomes" id="UP000270581"/>
    </source>
</evidence>
<gene>
    <name evidence="3" type="ORF">Nmn1133_10665</name>
</gene>
<name>A0AAJ4RAB4_9EURY</name>
<dbReference type="Proteomes" id="UP000270581">
    <property type="component" value="Unassembled WGS sequence"/>
</dbReference>